<dbReference type="Proteomes" id="UP000235392">
    <property type="component" value="Unassembled WGS sequence"/>
</dbReference>
<gene>
    <name evidence="2" type="ORF">PCASD_21664</name>
</gene>
<proteinExistence type="predicted"/>
<reference evidence="2 3" key="1">
    <citation type="submission" date="2017-11" db="EMBL/GenBank/DDBJ databases">
        <title>De novo assembly and phasing of dikaryotic genomes from two isolates of Puccinia coronata f. sp. avenae, the causal agent of oat crown rust.</title>
        <authorList>
            <person name="Miller M.E."/>
            <person name="Zhang Y."/>
            <person name="Omidvar V."/>
            <person name="Sperschneider J."/>
            <person name="Schwessinger B."/>
            <person name="Raley C."/>
            <person name="Palmer J.M."/>
            <person name="Garnica D."/>
            <person name="Upadhyaya N."/>
            <person name="Rathjen J."/>
            <person name="Taylor J.M."/>
            <person name="Park R.F."/>
            <person name="Dodds P.N."/>
            <person name="Hirsch C.D."/>
            <person name="Kianian S.F."/>
            <person name="Figueroa M."/>
        </authorList>
    </citation>
    <scope>NUCLEOTIDE SEQUENCE [LARGE SCALE GENOMIC DNA]</scope>
    <source>
        <strain evidence="2">12SD80</strain>
    </source>
</reference>
<dbReference type="EMBL" id="PGCI01000967">
    <property type="protein sequence ID" value="PLW10333.1"/>
    <property type="molecule type" value="Genomic_DNA"/>
</dbReference>
<accession>A0A2N5SAP6</accession>
<feature type="compositionally biased region" description="Polar residues" evidence="1">
    <location>
        <begin position="88"/>
        <end position="97"/>
    </location>
</feature>
<organism evidence="2 3">
    <name type="scientific">Puccinia coronata f. sp. avenae</name>
    <dbReference type="NCBI Taxonomy" id="200324"/>
    <lineage>
        <taxon>Eukaryota</taxon>
        <taxon>Fungi</taxon>
        <taxon>Dikarya</taxon>
        <taxon>Basidiomycota</taxon>
        <taxon>Pucciniomycotina</taxon>
        <taxon>Pucciniomycetes</taxon>
        <taxon>Pucciniales</taxon>
        <taxon>Pucciniaceae</taxon>
        <taxon>Puccinia</taxon>
    </lineage>
</organism>
<evidence type="ECO:0000313" key="3">
    <source>
        <dbReference type="Proteomes" id="UP000235392"/>
    </source>
</evidence>
<dbReference type="AlphaFoldDB" id="A0A2N5SAP6"/>
<comment type="caution">
    <text evidence="2">The sequence shown here is derived from an EMBL/GenBank/DDBJ whole genome shotgun (WGS) entry which is preliminary data.</text>
</comment>
<feature type="compositionally biased region" description="Pro residues" evidence="1">
    <location>
        <begin position="76"/>
        <end position="85"/>
    </location>
</feature>
<sequence length="158" mass="17256">MAAIYVKYRTNHEFDRFNPVFPHPTNISKYLPLTSGNVQKWGDALLHKTPGVSLESPPSDLVFRTLTKKPEASIPAPAPRAPPIEPNTHLTNGSLSPDAPQTHTIGDYLASIDCDSAEVQEILVILSKNGFKSYRLFGSSHVDNPSLLKLGITLGLIL</sequence>
<evidence type="ECO:0000256" key="1">
    <source>
        <dbReference type="SAM" id="MobiDB-lite"/>
    </source>
</evidence>
<evidence type="ECO:0000313" key="2">
    <source>
        <dbReference type="EMBL" id="PLW10333.1"/>
    </source>
</evidence>
<protein>
    <submittedName>
        <fullName evidence="2">Uncharacterized protein</fullName>
    </submittedName>
</protein>
<feature type="region of interest" description="Disordered" evidence="1">
    <location>
        <begin position="72"/>
        <end position="97"/>
    </location>
</feature>
<name>A0A2N5SAP6_9BASI</name>